<evidence type="ECO:0000313" key="14">
    <source>
        <dbReference type="EMBL" id="PIT98194.1"/>
    </source>
</evidence>
<feature type="transmembrane region" description="Helical" evidence="12">
    <location>
        <begin position="185"/>
        <end position="210"/>
    </location>
</feature>
<keyword evidence="7" id="KW-0560">Oxidoreductase</keyword>
<keyword evidence="4 12" id="KW-0812">Transmembrane</keyword>
<keyword evidence="5" id="KW-0276">Fatty acid metabolism</keyword>
<sequence>MRLRDKYRPYGLSWLTAGWFTIVFCGAVLAVCFPSWPGVHALWILWLTTGLGVTAGFHRLLTHNSFQTYRPVKWIFALAGSLAGQGPPLYWVTRHREHHRYSDAPGDPHSPRDFQNRWLGFLWSHMLWMLQRVLPEERRRLYEQYARDLYTDRVLRILDSNAVFIGCHLLFGACLYTFGLWLWDAYIALSLLLWGLFFRMVVVFHWTWAVNSLGHMFGYRNYQTRDDSRNNLLIALPSLGEGWHNNHHHAQQAANHGQRWFEIDPTYYFIRLLVWLRLAWNVRVWNYRRQEWT</sequence>
<evidence type="ECO:0000256" key="12">
    <source>
        <dbReference type="SAM" id="Phobius"/>
    </source>
</evidence>
<dbReference type="Proteomes" id="UP000230731">
    <property type="component" value="Unassembled WGS sequence"/>
</dbReference>
<dbReference type="EMBL" id="PEZP01000024">
    <property type="protein sequence ID" value="PIT98194.1"/>
    <property type="molecule type" value="Genomic_DNA"/>
</dbReference>
<proteinExistence type="inferred from homology"/>
<evidence type="ECO:0000256" key="9">
    <source>
        <dbReference type="ARBA" id="ARBA00023098"/>
    </source>
</evidence>
<name>A0A2M6WZL1_9BACT</name>
<feature type="transmembrane region" description="Helical" evidence="12">
    <location>
        <begin position="12"/>
        <end position="36"/>
    </location>
</feature>
<dbReference type="GO" id="GO:0006633">
    <property type="term" value="P:fatty acid biosynthetic process"/>
    <property type="evidence" value="ECO:0007669"/>
    <property type="project" value="UniProtKB-KW"/>
</dbReference>
<evidence type="ECO:0000259" key="13">
    <source>
        <dbReference type="Pfam" id="PF00487"/>
    </source>
</evidence>
<keyword evidence="3" id="KW-0444">Lipid biosynthesis</keyword>
<feature type="domain" description="Fatty acid desaturase" evidence="13">
    <location>
        <begin position="36"/>
        <end position="249"/>
    </location>
</feature>
<protein>
    <recommendedName>
        <fullName evidence="13">Fatty acid desaturase domain-containing protein</fullName>
    </recommendedName>
</protein>
<evidence type="ECO:0000256" key="7">
    <source>
        <dbReference type="ARBA" id="ARBA00023002"/>
    </source>
</evidence>
<keyword evidence="9" id="KW-0443">Lipid metabolism</keyword>
<evidence type="ECO:0000256" key="6">
    <source>
        <dbReference type="ARBA" id="ARBA00022989"/>
    </source>
</evidence>
<keyword evidence="8" id="KW-0408">Iron</keyword>
<evidence type="ECO:0000256" key="10">
    <source>
        <dbReference type="ARBA" id="ARBA00023136"/>
    </source>
</evidence>
<dbReference type="InterPro" id="IPR005804">
    <property type="entry name" value="FA_desaturase_dom"/>
</dbReference>
<accession>A0A2M6WZL1</accession>
<evidence type="ECO:0000256" key="3">
    <source>
        <dbReference type="ARBA" id="ARBA00022516"/>
    </source>
</evidence>
<evidence type="ECO:0000256" key="8">
    <source>
        <dbReference type="ARBA" id="ARBA00023004"/>
    </source>
</evidence>
<feature type="transmembrane region" description="Helical" evidence="12">
    <location>
        <begin position="42"/>
        <end position="62"/>
    </location>
</feature>
<evidence type="ECO:0000313" key="15">
    <source>
        <dbReference type="Proteomes" id="UP000230731"/>
    </source>
</evidence>
<evidence type="ECO:0000256" key="11">
    <source>
        <dbReference type="ARBA" id="ARBA00023160"/>
    </source>
</evidence>
<dbReference type="PANTHER" id="PTHR11351:SF31">
    <property type="entry name" value="DESATURASE 1, ISOFORM A-RELATED"/>
    <property type="match status" value="1"/>
</dbReference>
<dbReference type="CDD" id="cd03505">
    <property type="entry name" value="Delta9-FADS-like"/>
    <property type="match status" value="1"/>
</dbReference>
<dbReference type="PANTHER" id="PTHR11351">
    <property type="entry name" value="ACYL-COA DESATURASE"/>
    <property type="match status" value="1"/>
</dbReference>
<evidence type="ECO:0000256" key="2">
    <source>
        <dbReference type="ARBA" id="ARBA00008749"/>
    </source>
</evidence>
<dbReference type="Pfam" id="PF00487">
    <property type="entry name" value="FA_desaturase"/>
    <property type="match status" value="1"/>
</dbReference>
<evidence type="ECO:0000256" key="5">
    <source>
        <dbReference type="ARBA" id="ARBA00022832"/>
    </source>
</evidence>
<evidence type="ECO:0000256" key="1">
    <source>
        <dbReference type="ARBA" id="ARBA00004141"/>
    </source>
</evidence>
<keyword evidence="10 12" id="KW-0472">Membrane</keyword>
<gene>
    <name evidence="14" type="ORF">COT71_02010</name>
</gene>
<comment type="similarity">
    <text evidence="2">Belongs to the fatty acid desaturase type 2 family.</text>
</comment>
<dbReference type="GO" id="GO:0016717">
    <property type="term" value="F:oxidoreductase activity, acting on paired donors, with oxidation of a pair of donors resulting in the reduction of molecular oxygen to two molecules of water"/>
    <property type="evidence" value="ECO:0007669"/>
    <property type="project" value="InterPro"/>
</dbReference>
<comment type="caution">
    <text evidence="14">The sequence shown here is derived from an EMBL/GenBank/DDBJ whole genome shotgun (WGS) entry which is preliminary data.</text>
</comment>
<organism evidence="14 15">
    <name type="scientific">Candidatus Andersenbacteria bacterium CG10_big_fil_rev_8_21_14_0_10_54_11</name>
    <dbReference type="NCBI Taxonomy" id="1974485"/>
    <lineage>
        <taxon>Bacteria</taxon>
        <taxon>Candidatus Anderseniibacteriota</taxon>
    </lineage>
</organism>
<keyword evidence="11" id="KW-0275">Fatty acid biosynthesis</keyword>
<dbReference type="InterPro" id="IPR015876">
    <property type="entry name" value="Acyl-CoA_DS"/>
</dbReference>
<reference evidence="15" key="1">
    <citation type="submission" date="2017-09" db="EMBL/GenBank/DDBJ databases">
        <title>Depth-based differentiation of microbial function through sediment-hosted aquifers and enrichment of novel symbionts in the deep terrestrial subsurface.</title>
        <authorList>
            <person name="Probst A.J."/>
            <person name="Ladd B."/>
            <person name="Jarett J.K."/>
            <person name="Geller-Mcgrath D.E."/>
            <person name="Sieber C.M.K."/>
            <person name="Emerson J.B."/>
            <person name="Anantharaman K."/>
            <person name="Thomas B.C."/>
            <person name="Malmstrom R."/>
            <person name="Stieglmeier M."/>
            <person name="Klingl A."/>
            <person name="Woyke T."/>
            <person name="Ryan C.M."/>
            <person name="Banfield J.F."/>
        </authorList>
    </citation>
    <scope>NUCLEOTIDE SEQUENCE [LARGE SCALE GENOMIC DNA]</scope>
</reference>
<comment type="subcellular location">
    <subcellularLocation>
        <location evidence="1">Membrane</location>
        <topology evidence="1">Multi-pass membrane protein</topology>
    </subcellularLocation>
</comment>
<feature type="transmembrane region" description="Helical" evidence="12">
    <location>
        <begin position="154"/>
        <end position="179"/>
    </location>
</feature>
<keyword evidence="6 12" id="KW-1133">Transmembrane helix</keyword>
<dbReference type="GO" id="GO:0016020">
    <property type="term" value="C:membrane"/>
    <property type="evidence" value="ECO:0007669"/>
    <property type="project" value="UniProtKB-SubCell"/>
</dbReference>
<dbReference type="AlphaFoldDB" id="A0A2M6WZL1"/>
<evidence type="ECO:0000256" key="4">
    <source>
        <dbReference type="ARBA" id="ARBA00022692"/>
    </source>
</evidence>
<dbReference type="PRINTS" id="PR00075">
    <property type="entry name" value="FACDDSATRASE"/>
</dbReference>